<keyword evidence="1" id="KW-0732">Signal</keyword>
<feature type="domain" description="Ice-binding protein C-terminal" evidence="2">
    <location>
        <begin position="173"/>
        <end position="197"/>
    </location>
</feature>
<dbReference type="AlphaFoldDB" id="A0A1W6L8L1"/>
<dbReference type="STRING" id="946333.A4W93_11725"/>
<dbReference type="KEGG" id="rgu:A4W93_11725"/>
<organism evidence="3 4">
    <name type="scientific">Piscinibacter gummiphilus</name>
    <dbReference type="NCBI Taxonomy" id="946333"/>
    <lineage>
        <taxon>Bacteria</taxon>
        <taxon>Pseudomonadati</taxon>
        <taxon>Pseudomonadota</taxon>
        <taxon>Betaproteobacteria</taxon>
        <taxon>Burkholderiales</taxon>
        <taxon>Sphaerotilaceae</taxon>
        <taxon>Piscinibacter</taxon>
    </lineage>
</organism>
<evidence type="ECO:0000313" key="3">
    <source>
        <dbReference type="EMBL" id="ARN20508.1"/>
    </source>
</evidence>
<dbReference type="Pfam" id="PF07589">
    <property type="entry name" value="PEP-CTERM"/>
    <property type="match status" value="1"/>
</dbReference>
<feature type="signal peptide" evidence="1">
    <location>
        <begin position="1"/>
        <end position="15"/>
    </location>
</feature>
<dbReference type="Proteomes" id="UP000193427">
    <property type="component" value="Chromosome"/>
</dbReference>
<keyword evidence="4" id="KW-1185">Reference proteome</keyword>
<protein>
    <recommendedName>
        <fullName evidence="2">Ice-binding protein C-terminal domain-containing protein</fullName>
    </recommendedName>
</protein>
<feature type="chain" id="PRO_5012732493" description="Ice-binding protein C-terminal domain-containing protein" evidence="1">
    <location>
        <begin position="16"/>
        <end position="204"/>
    </location>
</feature>
<reference evidence="3 4" key="1">
    <citation type="submission" date="2016-04" db="EMBL/GenBank/DDBJ databases">
        <title>Complete genome sequence of natural rubber-degrading, novel Gram-negative bacterium, Rhizobacter gummiphilus strain NS21.</title>
        <authorList>
            <person name="Tabata M."/>
            <person name="Kasai D."/>
            <person name="Fukuda M."/>
        </authorList>
    </citation>
    <scope>NUCLEOTIDE SEQUENCE [LARGE SCALE GENOMIC DNA]</scope>
    <source>
        <strain evidence="3 4">NS21</strain>
    </source>
</reference>
<accession>A0A1W6L8L1</accession>
<evidence type="ECO:0000313" key="4">
    <source>
        <dbReference type="Proteomes" id="UP000193427"/>
    </source>
</evidence>
<name>A0A1W6L8L1_9BURK</name>
<gene>
    <name evidence="3" type="ORF">A4W93_11725</name>
</gene>
<dbReference type="NCBIfam" id="TIGR02595">
    <property type="entry name" value="PEP_CTERM"/>
    <property type="match status" value="1"/>
</dbReference>
<evidence type="ECO:0000259" key="2">
    <source>
        <dbReference type="Pfam" id="PF07589"/>
    </source>
</evidence>
<evidence type="ECO:0000256" key="1">
    <source>
        <dbReference type="SAM" id="SignalP"/>
    </source>
</evidence>
<proteinExistence type="predicted"/>
<dbReference type="EMBL" id="CP015118">
    <property type="protein sequence ID" value="ARN20508.1"/>
    <property type="molecule type" value="Genomic_DNA"/>
</dbReference>
<dbReference type="InterPro" id="IPR013424">
    <property type="entry name" value="Ice-binding_C"/>
</dbReference>
<sequence>MAGCALALSSVGASAAPLALTFSGTFNTVENPVFGTGLNYEFSTSFFIESTANPVDTLVSGGTTFYGYAADAISGFAATFGNHTFTELLISTIADGHAAAIYFDSPLSSGNVSNFFVRAADGAGSISLGSLDCSEGPCEYTAYGYVVQATGGVSAAYDTALSGTPGSPPVSAPVPEPETLALMLAGLGLVGVFANRRAGKSAAA</sequence>